<comment type="caution">
    <text evidence="6">The sequence shown here is derived from an EMBL/GenBank/DDBJ whole genome shotgun (WGS) entry which is preliminary data.</text>
</comment>
<evidence type="ECO:0000259" key="5">
    <source>
        <dbReference type="Pfam" id="PF00296"/>
    </source>
</evidence>
<keyword evidence="7" id="KW-1185">Reference proteome</keyword>
<dbReference type="RefSeq" id="WP_309388073.1">
    <property type="nucleotide sequence ID" value="NZ_JADBEO010000001.1"/>
</dbReference>
<organism evidence="6 7">
    <name type="scientific">Chelatococcus sambhunathii</name>
    <dbReference type="NCBI Taxonomy" id="363953"/>
    <lineage>
        <taxon>Bacteria</taxon>
        <taxon>Pseudomonadati</taxon>
        <taxon>Pseudomonadota</taxon>
        <taxon>Alphaproteobacteria</taxon>
        <taxon>Hyphomicrobiales</taxon>
        <taxon>Chelatococcaceae</taxon>
        <taxon>Chelatococcus</taxon>
    </lineage>
</organism>
<dbReference type="EMBL" id="JADBEO010000001">
    <property type="protein sequence ID" value="MDR4305020.1"/>
    <property type="molecule type" value="Genomic_DNA"/>
</dbReference>
<evidence type="ECO:0000256" key="2">
    <source>
        <dbReference type="ARBA" id="ARBA00022643"/>
    </source>
</evidence>
<dbReference type="Pfam" id="PF00296">
    <property type="entry name" value="Bac_luciferase"/>
    <property type="match status" value="1"/>
</dbReference>
<gene>
    <name evidence="6" type="ORF">IHQ68_00055</name>
</gene>
<dbReference type="InterPro" id="IPR036661">
    <property type="entry name" value="Luciferase-like_sf"/>
</dbReference>
<evidence type="ECO:0000256" key="1">
    <source>
        <dbReference type="ARBA" id="ARBA00022630"/>
    </source>
</evidence>
<keyword evidence="1" id="KW-0285">Flavoprotein</keyword>
<dbReference type="Proteomes" id="UP001181622">
    <property type="component" value="Unassembled WGS sequence"/>
</dbReference>
<dbReference type="PANTHER" id="PTHR42847">
    <property type="entry name" value="ALKANESULFONATE MONOOXYGENASE"/>
    <property type="match status" value="1"/>
</dbReference>
<keyword evidence="2" id="KW-0288">FMN</keyword>
<feature type="domain" description="Luciferase-like" evidence="5">
    <location>
        <begin position="9"/>
        <end position="322"/>
    </location>
</feature>
<evidence type="ECO:0000313" key="6">
    <source>
        <dbReference type="EMBL" id="MDR4305020.1"/>
    </source>
</evidence>
<keyword evidence="4" id="KW-0503">Monooxygenase</keyword>
<evidence type="ECO:0000256" key="4">
    <source>
        <dbReference type="ARBA" id="ARBA00023033"/>
    </source>
</evidence>
<evidence type="ECO:0000313" key="7">
    <source>
        <dbReference type="Proteomes" id="UP001181622"/>
    </source>
</evidence>
<evidence type="ECO:0000256" key="3">
    <source>
        <dbReference type="ARBA" id="ARBA00023002"/>
    </source>
</evidence>
<protein>
    <submittedName>
        <fullName evidence="6">LLM class flavin-dependent oxidoreductase</fullName>
    </submittedName>
</protein>
<sequence length="363" mass="39817">MLAETPAVRFGIWALVHGSRAALNDPREPYDASWERNASLVAKAESLGYDSVLVAQHTVNPHDPDRDELEAWTASAALAAITRKIEIITAVKPLSFHPVVLAKMALQIEAISRGRFAINVVNAWNLAEFEKAGVPFPEHDARYAYGTEWLEVVSRLMTGETVNHDGDQFHVRDYKLRPASPYRERPAIYVGGESEPARKLVNRLGDTWFLNGQSLESVRALIADARSRQRSGAPLAFGLSAFVIARESRAEAEDEHAHLAELAAKDAAVKAQQKANTDPDSTMWNRMARVASVGTNGGTAAGLVGSYDDVAERVAAFRDAGIGLFMLQFQPFEAEMKRFAQEILPRFGVGSRRRVKAAAALAR</sequence>
<proteinExistence type="predicted"/>
<reference evidence="6" key="1">
    <citation type="submission" date="2020-10" db="EMBL/GenBank/DDBJ databases">
        <authorList>
            <person name="Abbas A."/>
            <person name="Razzaq R."/>
            <person name="Waqas M."/>
            <person name="Abbas N."/>
            <person name="Nielsen T.K."/>
            <person name="Hansen L.H."/>
            <person name="Hussain S."/>
            <person name="Shahid M."/>
        </authorList>
    </citation>
    <scope>NUCLEOTIDE SEQUENCE</scope>
    <source>
        <strain evidence="6">S14</strain>
    </source>
</reference>
<dbReference type="InterPro" id="IPR011251">
    <property type="entry name" value="Luciferase-like_dom"/>
</dbReference>
<dbReference type="InterPro" id="IPR050172">
    <property type="entry name" value="SsuD_RutA_monooxygenase"/>
</dbReference>
<dbReference type="PANTHER" id="PTHR42847:SF4">
    <property type="entry name" value="ALKANESULFONATE MONOOXYGENASE-RELATED"/>
    <property type="match status" value="1"/>
</dbReference>
<dbReference type="Gene3D" id="3.20.20.30">
    <property type="entry name" value="Luciferase-like domain"/>
    <property type="match status" value="1"/>
</dbReference>
<keyword evidence="3" id="KW-0560">Oxidoreductase</keyword>
<dbReference type="SUPFAM" id="SSF51679">
    <property type="entry name" value="Bacterial luciferase-like"/>
    <property type="match status" value="1"/>
</dbReference>
<name>A0ABU1DAE2_9HYPH</name>
<accession>A0ABU1DAE2</accession>